<evidence type="ECO:0000313" key="1">
    <source>
        <dbReference type="EMBL" id="BBO35897.1"/>
    </source>
</evidence>
<evidence type="ECO:0000313" key="2">
    <source>
        <dbReference type="Proteomes" id="UP000326837"/>
    </source>
</evidence>
<protein>
    <submittedName>
        <fullName evidence="1">Uncharacterized protein</fullName>
    </submittedName>
</protein>
<organism evidence="1 2">
    <name type="scientific">Lacipirellula parvula</name>
    <dbReference type="NCBI Taxonomy" id="2650471"/>
    <lineage>
        <taxon>Bacteria</taxon>
        <taxon>Pseudomonadati</taxon>
        <taxon>Planctomycetota</taxon>
        <taxon>Planctomycetia</taxon>
        <taxon>Pirellulales</taxon>
        <taxon>Lacipirellulaceae</taxon>
        <taxon>Lacipirellula</taxon>
    </lineage>
</organism>
<accession>A0A5K7XIP3</accession>
<dbReference type="AlphaFoldDB" id="A0A5K7XIP3"/>
<dbReference type="Proteomes" id="UP000326837">
    <property type="component" value="Chromosome"/>
</dbReference>
<reference evidence="2" key="1">
    <citation type="submission" date="2019-10" db="EMBL/GenBank/DDBJ databases">
        <title>Lacipirellula parvula gen. nov., sp. nov., representing a lineage of planctomycetes widespread in freshwater anoxic habitats, and description of the family Lacipirellulaceae.</title>
        <authorList>
            <person name="Dedysh S.N."/>
            <person name="Kulichevskaya I.S."/>
            <person name="Beletsky A.V."/>
            <person name="Rakitin A.L."/>
            <person name="Mardanov A.V."/>
            <person name="Ivanova A.A."/>
            <person name="Saltykova V.X."/>
            <person name="Rijpstra W.I.C."/>
            <person name="Sinninghe Damste J.S."/>
            <person name="Ravin N.V."/>
        </authorList>
    </citation>
    <scope>NUCLEOTIDE SEQUENCE [LARGE SCALE GENOMIC DNA]</scope>
    <source>
        <strain evidence="2">PX69</strain>
    </source>
</reference>
<name>A0A5K7XIP3_9BACT</name>
<gene>
    <name evidence="1" type="ORF">PLANPX_5509</name>
</gene>
<dbReference type="EMBL" id="AP021861">
    <property type="protein sequence ID" value="BBO35897.1"/>
    <property type="molecule type" value="Genomic_DNA"/>
</dbReference>
<dbReference type="KEGG" id="lpav:PLANPX_5509"/>
<keyword evidence="2" id="KW-1185">Reference proteome</keyword>
<sequence>MPQRLASSSQLGLMLSAILRYNSAVAPAAQLCRPTPILREASAVCS</sequence>
<proteinExistence type="predicted"/>